<name>A0A0A9HYJ8_ARUDO</name>
<reference evidence="1" key="2">
    <citation type="journal article" date="2015" name="Data Brief">
        <title>Shoot transcriptome of the giant reed, Arundo donax.</title>
        <authorList>
            <person name="Barrero R.A."/>
            <person name="Guerrero F.D."/>
            <person name="Moolhuijzen P."/>
            <person name="Goolsby J.A."/>
            <person name="Tidwell J."/>
            <person name="Bellgard S.E."/>
            <person name="Bellgard M.I."/>
        </authorList>
    </citation>
    <scope>NUCLEOTIDE SEQUENCE</scope>
    <source>
        <tissue evidence="1">Shoot tissue taken approximately 20 cm above the soil surface</tissue>
    </source>
</reference>
<proteinExistence type="predicted"/>
<dbReference type="EMBL" id="GBRH01159913">
    <property type="protein sequence ID" value="JAE37983.1"/>
    <property type="molecule type" value="Transcribed_RNA"/>
</dbReference>
<dbReference type="AlphaFoldDB" id="A0A0A9HYJ8"/>
<organism evidence="1">
    <name type="scientific">Arundo donax</name>
    <name type="common">Giant reed</name>
    <name type="synonym">Donax arundinaceus</name>
    <dbReference type="NCBI Taxonomy" id="35708"/>
    <lineage>
        <taxon>Eukaryota</taxon>
        <taxon>Viridiplantae</taxon>
        <taxon>Streptophyta</taxon>
        <taxon>Embryophyta</taxon>
        <taxon>Tracheophyta</taxon>
        <taxon>Spermatophyta</taxon>
        <taxon>Magnoliopsida</taxon>
        <taxon>Liliopsida</taxon>
        <taxon>Poales</taxon>
        <taxon>Poaceae</taxon>
        <taxon>PACMAD clade</taxon>
        <taxon>Arundinoideae</taxon>
        <taxon>Arundineae</taxon>
        <taxon>Arundo</taxon>
    </lineage>
</organism>
<sequence>MFGIEKAELISHLRYRDAAGAVKHTGEEPFSDFMKVARRLTIIEGTEGRLQKPLMEPMVERAGMHDLSSTANLKLVEG</sequence>
<reference evidence="1" key="1">
    <citation type="submission" date="2014-09" db="EMBL/GenBank/DDBJ databases">
        <authorList>
            <person name="Magalhaes I.L.F."/>
            <person name="Oliveira U."/>
            <person name="Santos F.R."/>
            <person name="Vidigal T.H.D.A."/>
            <person name="Brescovit A.D."/>
            <person name="Santos A.J."/>
        </authorList>
    </citation>
    <scope>NUCLEOTIDE SEQUENCE</scope>
    <source>
        <tissue evidence="1">Shoot tissue taken approximately 20 cm above the soil surface</tissue>
    </source>
</reference>
<evidence type="ECO:0000313" key="1">
    <source>
        <dbReference type="EMBL" id="JAE37983.1"/>
    </source>
</evidence>
<accession>A0A0A9HYJ8</accession>
<protein>
    <submittedName>
        <fullName evidence="1">Uncharacterized protein</fullName>
    </submittedName>
</protein>